<dbReference type="RefSeq" id="WP_165138180.1">
    <property type="nucleotide sequence ID" value="NZ_JAALLT010000001.1"/>
</dbReference>
<feature type="compositionally biased region" description="Basic and acidic residues" evidence="1">
    <location>
        <begin position="188"/>
        <end position="200"/>
    </location>
</feature>
<dbReference type="Proteomes" id="UP000473278">
    <property type="component" value="Unassembled WGS sequence"/>
</dbReference>
<evidence type="ECO:0000313" key="3">
    <source>
        <dbReference type="Proteomes" id="UP000473278"/>
    </source>
</evidence>
<reference evidence="2 3" key="1">
    <citation type="submission" date="2020-02" db="EMBL/GenBank/DDBJ databases">
        <title>Balneolaceae bacterium YR4-1, complete genome.</title>
        <authorList>
            <person name="Li Y."/>
            <person name="Wu S."/>
        </authorList>
    </citation>
    <scope>NUCLEOTIDE SEQUENCE [LARGE SCALE GENOMIC DNA]</scope>
    <source>
        <strain evidence="2 3">YR4-1</strain>
    </source>
</reference>
<evidence type="ECO:0000313" key="2">
    <source>
        <dbReference type="EMBL" id="NGP75142.1"/>
    </source>
</evidence>
<comment type="caution">
    <text evidence="2">The sequence shown here is derived from an EMBL/GenBank/DDBJ whole genome shotgun (WGS) entry which is preliminary data.</text>
</comment>
<accession>A0A6M1SQZ6</accession>
<organism evidence="2 3">
    <name type="scientific">Halalkalibaculum roseum</name>
    <dbReference type="NCBI Taxonomy" id="2709311"/>
    <lineage>
        <taxon>Bacteria</taxon>
        <taxon>Pseudomonadati</taxon>
        <taxon>Balneolota</taxon>
        <taxon>Balneolia</taxon>
        <taxon>Balneolales</taxon>
        <taxon>Balneolaceae</taxon>
        <taxon>Halalkalibaculum</taxon>
    </lineage>
</organism>
<protein>
    <submittedName>
        <fullName evidence="2">Uncharacterized protein</fullName>
    </submittedName>
</protein>
<dbReference type="AlphaFoldDB" id="A0A6M1SQZ6"/>
<proteinExistence type="predicted"/>
<gene>
    <name evidence="2" type="ORF">G3570_00745</name>
</gene>
<sequence>MGVYFIAAGKSSKNRQKSLDQSFYLEQLENFVPKNIYQKLKKHFTKEDPIYIWGANKGSKKQLRKVKPGEYAVDVKNKYVMNVFEFCFCYKTPHQKLQKFIGWDENKVNKRSYPYVYFLKNPQKPKKNNKSYFGKAFDVYQNRNWLIGQRYFNDVELNQALNRTKSSSVEEFLGIKEPIKSNTILDKQSSKDELKSDQKAKNPKLNQSNGQSFWEAFWEWVKAFPGFKNPQH</sequence>
<name>A0A6M1SQZ6_9BACT</name>
<feature type="region of interest" description="Disordered" evidence="1">
    <location>
        <begin position="187"/>
        <end position="208"/>
    </location>
</feature>
<evidence type="ECO:0000256" key="1">
    <source>
        <dbReference type="SAM" id="MobiDB-lite"/>
    </source>
</evidence>
<dbReference type="EMBL" id="JAALLT010000001">
    <property type="protein sequence ID" value="NGP75142.1"/>
    <property type="molecule type" value="Genomic_DNA"/>
</dbReference>
<keyword evidence="3" id="KW-1185">Reference proteome</keyword>